<dbReference type="EMBL" id="GBRH01245252">
    <property type="protein sequence ID" value="JAD52643.1"/>
    <property type="molecule type" value="Transcribed_RNA"/>
</dbReference>
<name>A0A0A9AS27_ARUDO</name>
<accession>A0A0A9AS27</accession>
<organism evidence="1">
    <name type="scientific">Arundo donax</name>
    <name type="common">Giant reed</name>
    <name type="synonym">Donax arundinaceus</name>
    <dbReference type="NCBI Taxonomy" id="35708"/>
    <lineage>
        <taxon>Eukaryota</taxon>
        <taxon>Viridiplantae</taxon>
        <taxon>Streptophyta</taxon>
        <taxon>Embryophyta</taxon>
        <taxon>Tracheophyta</taxon>
        <taxon>Spermatophyta</taxon>
        <taxon>Magnoliopsida</taxon>
        <taxon>Liliopsida</taxon>
        <taxon>Poales</taxon>
        <taxon>Poaceae</taxon>
        <taxon>PACMAD clade</taxon>
        <taxon>Arundinoideae</taxon>
        <taxon>Arundineae</taxon>
        <taxon>Arundo</taxon>
    </lineage>
</organism>
<reference evidence="1" key="1">
    <citation type="submission" date="2014-09" db="EMBL/GenBank/DDBJ databases">
        <authorList>
            <person name="Magalhaes I.L.F."/>
            <person name="Oliveira U."/>
            <person name="Santos F.R."/>
            <person name="Vidigal T.H.D.A."/>
            <person name="Brescovit A.D."/>
            <person name="Santos A.J."/>
        </authorList>
    </citation>
    <scope>NUCLEOTIDE SEQUENCE</scope>
    <source>
        <tissue evidence="1">Shoot tissue taken approximately 20 cm above the soil surface</tissue>
    </source>
</reference>
<evidence type="ECO:0000313" key="1">
    <source>
        <dbReference type="EMBL" id="JAD52643.1"/>
    </source>
</evidence>
<sequence>MSRRINLSLRRS</sequence>
<protein>
    <submittedName>
        <fullName evidence="1">Uncharacterized protein</fullName>
    </submittedName>
</protein>
<reference evidence="1" key="2">
    <citation type="journal article" date="2015" name="Data Brief">
        <title>Shoot transcriptome of the giant reed, Arundo donax.</title>
        <authorList>
            <person name="Barrero R.A."/>
            <person name="Guerrero F.D."/>
            <person name="Moolhuijzen P."/>
            <person name="Goolsby J.A."/>
            <person name="Tidwell J."/>
            <person name="Bellgard S.E."/>
            <person name="Bellgard M.I."/>
        </authorList>
    </citation>
    <scope>NUCLEOTIDE SEQUENCE</scope>
    <source>
        <tissue evidence="1">Shoot tissue taken approximately 20 cm above the soil surface</tissue>
    </source>
</reference>
<proteinExistence type="predicted"/>